<dbReference type="STRING" id="298654.FraEuI1c_2110"/>
<accession>E3IWH5</accession>
<gene>
    <name evidence="5" type="ordered locus">FraEuI1c_2110</name>
</gene>
<evidence type="ECO:0000259" key="4">
    <source>
        <dbReference type="SMART" id="SM00829"/>
    </source>
</evidence>
<dbReference type="SUPFAM" id="SSF50129">
    <property type="entry name" value="GroES-like"/>
    <property type="match status" value="1"/>
</dbReference>
<evidence type="ECO:0000256" key="2">
    <source>
        <dbReference type="ARBA" id="ARBA00022723"/>
    </source>
</evidence>
<feature type="domain" description="Enoyl reductase (ER)" evidence="4">
    <location>
        <begin position="7"/>
        <end position="332"/>
    </location>
</feature>
<dbReference type="eggNOG" id="COG1063">
    <property type="taxonomic scope" value="Bacteria"/>
</dbReference>
<dbReference type="OrthoDB" id="241504at2"/>
<evidence type="ECO:0000256" key="1">
    <source>
        <dbReference type="ARBA" id="ARBA00001947"/>
    </source>
</evidence>
<dbReference type="InterPro" id="IPR011032">
    <property type="entry name" value="GroES-like_sf"/>
</dbReference>
<dbReference type="FunCoup" id="E3IWH5">
    <property type="interactions" value="148"/>
</dbReference>
<dbReference type="InterPro" id="IPR020843">
    <property type="entry name" value="ER"/>
</dbReference>
<dbReference type="Gene3D" id="3.40.50.720">
    <property type="entry name" value="NAD(P)-binding Rossmann-like Domain"/>
    <property type="match status" value="1"/>
</dbReference>
<proteinExistence type="predicted"/>
<sequence length="341" mass="34674">MRAVIVESVGTVTVAPRPDPVLPGPGGAVIAVSASAICGSDLHFYDGDYPIVEPLAVGHEAIGTVVEKGPETRRFAIGDRVLVSAVAGCGACDGCATQNPVLCHDGPQIFGSGSLGGGQADLLAVPAADFQLTHLPEDMDVETALLLTDNLPTAWAGALRADIQPGATVAVIGLGAVGLCAVRCAIALGAGTVLAIDPVAGRREHAVKAGAIGVAPPAVNAVLEATNGRGVAAVIDAVATNASLGDAMLMVRPEGTVSVIGAHDLKPFPFPALMALTRSITLRSTFAPPQRTWSALIPLLRSGRLDVSDIFTHQFPLERASDAYAAIATRSADCVKVQLVP</sequence>
<reference evidence="5 6" key="1">
    <citation type="submission" date="2010-10" db="EMBL/GenBank/DDBJ databases">
        <title>Complete sequence of Frankia sp. EuI1c.</title>
        <authorList>
            <consortium name="US DOE Joint Genome Institute"/>
            <person name="Lucas S."/>
            <person name="Copeland A."/>
            <person name="Lapidus A."/>
            <person name="Cheng J.-F."/>
            <person name="Bruce D."/>
            <person name="Goodwin L."/>
            <person name="Pitluck S."/>
            <person name="Chertkov O."/>
            <person name="Detter J.C."/>
            <person name="Han C."/>
            <person name="Tapia R."/>
            <person name="Land M."/>
            <person name="Hauser L."/>
            <person name="Jeffries C."/>
            <person name="Kyrpides N."/>
            <person name="Ivanova N."/>
            <person name="Mikhailova N."/>
            <person name="Beauchemin N."/>
            <person name="Sen A."/>
            <person name="Sur S.A."/>
            <person name="Gtari M."/>
            <person name="Wall L."/>
            <person name="Tisa L."/>
            <person name="Woyke T."/>
        </authorList>
    </citation>
    <scope>NUCLEOTIDE SEQUENCE [LARGE SCALE GENOMIC DNA]</scope>
    <source>
        <strain evidence="6">DSM 45817 / CECT 9037 / EuI1c</strain>
    </source>
</reference>
<keyword evidence="2" id="KW-0479">Metal-binding</keyword>
<evidence type="ECO:0000313" key="5">
    <source>
        <dbReference type="EMBL" id="ADP80158.1"/>
    </source>
</evidence>
<comment type="cofactor">
    <cofactor evidence="1">
        <name>Zn(2+)</name>
        <dbReference type="ChEBI" id="CHEBI:29105"/>
    </cofactor>
</comment>
<dbReference type="Gene3D" id="3.90.180.10">
    <property type="entry name" value="Medium-chain alcohol dehydrogenases, catalytic domain"/>
    <property type="match status" value="1"/>
</dbReference>
<dbReference type="InterPro" id="IPR013149">
    <property type="entry name" value="ADH-like_C"/>
</dbReference>
<dbReference type="GO" id="GO:0046872">
    <property type="term" value="F:metal ion binding"/>
    <property type="evidence" value="ECO:0007669"/>
    <property type="project" value="UniProtKB-KW"/>
</dbReference>
<dbReference type="InParanoid" id="E3IWH5"/>
<evidence type="ECO:0000313" key="6">
    <source>
        <dbReference type="Proteomes" id="UP000002484"/>
    </source>
</evidence>
<dbReference type="SMART" id="SM00829">
    <property type="entry name" value="PKS_ER"/>
    <property type="match status" value="1"/>
</dbReference>
<evidence type="ECO:0000256" key="3">
    <source>
        <dbReference type="ARBA" id="ARBA00022833"/>
    </source>
</evidence>
<dbReference type="Pfam" id="PF08240">
    <property type="entry name" value="ADH_N"/>
    <property type="match status" value="1"/>
</dbReference>
<dbReference type="Proteomes" id="UP000002484">
    <property type="component" value="Chromosome"/>
</dbReference>
<dbReference type="PANTHER" id="PTHR42813">
    <property type="entry name" value="ZINC-TYPE ALCOHOL DEHYDROGENASE-LIKE"/>
    <property type="match status" value="1"/>
</dbReference>
<dbReference type="InterPro" id="IPR036291">
    <property type="entry name" value="NAD(P)-bd_dom_sf"/>
</dbReference>
<keyword evidence="6" id="KW-1185">Reference proteome</keyword>
<keyword evidence="3" id="KW-0862">Zinc</keyword>
<dbReference type="InterPro" id="IPR013154">
    <property type="entry name" value="ADH-like_N"/>
</dbReference>
<dbReference type="RefSeq" id="WP_013423277.1">
    <property type="nucleotide sequence ID" value="NC_014666.1"/>
</dbReference>
<dbReference type="Pfam" id="PF00107">
    <property type="entry name" value="ADH_zinc_N"/>
    <property type="match status" value="1"/>
</dbReference>
<dbReference type="AlphaFoldDB" id="E3IWH5"/>
<name>E3IWH5_PSEI1</name>
<dbReference type="EMBL" id="CP002299">
    <property type="protein sequence ID" value="ADP80158.1"/>
    <property type="molecule type" value="Genomic_DNA"/>
</dbReference>
<dbReference type="GO" id="GO:0016491">
    <property type="term" value="F:oxidoreductase activity"/>
    <property type="evidence" value="ECO:0007669"/>
    <property type="project" value="InterPro"/>
</dbReference>
<dbReference type="SUPFAM" id="SSF51735">
    <property type="entry name" value="NAD(P)-binding Rossmann-fold domains"/>
    <property type="match status" value="1"/>
</dbReference>
<dbReference type="PANTHER" id="PTHR42813:SF2">
    <property type="entry name" value="DEHYDROGENASE, ZINC-CONTAINING, PUTATIVE (AFU_ORTHOLOGUE AFUA_2G02810)-RELATED"/>
    <property type="match status" value="1"/>
</dbReference>
<organism evidence="5 6">
    <name type="scientific">Pseudofrankia inefficax (strain DSM 45817 / CECT 9037 / DDB 130130 / EuI1c)</name>
    <name type="common">Frankia inefficax</name>
    <dbReference type="NCBI Taxonomy" id="298654"/>
    <lineage>
        <taxon>Bacteria</taxon>
        <taxon>Bacillati</taxon>
        <taxon>Actinomycetota</taxon>
        <taxon>Actinomycetes</taxon>
        <taxon>Frankiales</taxon>
        <taxon>Frankiaceae</taxon>
        <taxon>Pseudofrankia</taxon>
    </lineage>
</organism>
<dbReference type="HOGENOM" id="CLU_026673_11_3_11"/>
<protein>
    <submittedName>
        <fullName evidence="5">Alcohol dehydrogenase GroES domain protein</fullName>
    </submittedName>
</protein>
<dbReference type="KEGG" id="fri:FraEuI1c_2110"/>